<dbReference type="FunFam" id="1.10.510.10:FF:000445">
    <property type="entry name" value="MDIS1-interacting receptor like kinase 2"/>
    <property type="match status" value="1"/>
</dbReference>
<evidence type="ECO:0000256" key="16">
    <source>
        <dbReference type="ARBA" id="ARBA00023180"/>
    </source>
</evidence>
<dbReference type="PROSITE" id="PS00109">
    <property type="entry name" value="PROTEIN_KINASE_TYR"/>
    <property type="match status" value="1"/>
</dbReference>
<protein>
    <recommendedName>
        <fullName evidence="2">non-specific serine/threonine protein kinase</fullName>
        <ecNumber evidence="2">2.7.11.1</ecNumber>
    </recommendedName>
</protein>
<evidence type="ECO:0000256" key="6">
    <source>
        <dbReference type="ARBA" id="ARBA00022679"/>
    </source>
</evidence>
<evidence type="ECO:0000256" key="2">
    <source>
        <dbReference type="ARBA" id="ARBA00012513"/>
    </source>
</evidence>
<keyword evidence="11" id="KW-0418">Kinase</keyword>
<dbReference type="SUPFAM" id="SSF56112">
    <property type="entry name" value="Protein kinase-like (PK-like)"/>
    <property type="match status" value="1"/>
</dbReference>
<evidence type="ECO:0000256" key="15">
    <source>
        <dbReference type="ARBA" id="ARBA00023170"/>
    </source>
</evidence>
<dbReference type="Gene3D" id="1.10.510.10">
    <property type="entry name" value="Transferase(Phosphotransferase) domain 1"/>
    <property type="match status" value="1"/>
</dbReference>
<keyword evidence="5" id="KW-0433">Leucine-rich repeat</keyword>
<evidence type="ECO:0000313" key="24">
    <source>
        <dbReference type="EMBL" id="GMN20120.1"/>
    </source>
</evidence>
<keyword evidence="3" id="KW-0723">Serine/threonine-protein kinase</keyword>
<dbReference type="PROSITE" id="PS00107">
    <property type="entry name" value="PROTEIN_KINASE_ATP"/>
    <property type="match status" value="1"/>
</dbReference>
<dbReference type="InterPro" id="IPR000719">
    <property type="entry name" value="Prot_kinase_dom"/>
</dbReference>
<dbReference type="InterPro" id="IPR051420">
    <property type="entry name" value="Ser_Thr_Kinases_DiverseReg"/>
</dbReference>
<dbReference type="GO" id="GO:0005524">
    <property type="term" value="F:ATP binding"/>
    <property type="evidence" value="ECO:0007669"/>
    <property type="project" value="UniProtKB-UniRule"/>
</dbReference>
<dbReference type="PANTHER" id="PTHR48005">
    <property type="entry name" value="LEUCINE RICH REPEAT KINASE 2"/>
    <property type="match status" value="1"/>
</dbReference>
<evidence type="ECO:0000256" key="9">
    <source>
        <dbReference type="ARBA" id="ARBA00022737"/>
    </source>
</evidence>
<evidence type="ECO:0000256" key="5">
    <source>
        <dbReference type="ARBA" id="ARBA00022614"/>
    </source>
</evidence>
<evidence type="ECO:0000256" key="12">
    <source>
        <dbReference type="ARBA" id="ARBA00022840"/>
    </source>
</evidence>
<keyword evidence="6" id="KW-0808">Transferase</keyword>
<dbReference type="GO" id="GO:0016020">
    <property type="term" value="C:membrane"/>
    <property type="evidence" value="ECO:0007669"/>
    <property type="project" value="UniProtKB-SubCell"/>
</dbReference>
<keyword evidence="25" id="KW-1185">Reference proteome</keyword>
<evidence type="ECO:0000256" key="18">
    <source>
        <dbReference type="ARBA" id="ARBA00048679"/>
    </source>
</evidence>
<dbReference type="PROSITE" id="PS50011">
    <property type="entry name" value="PROTEIN_KINASE_DOM"/>
    <property type="match status" value="1"/>
</dbReference>
<comment type="catalytic activity">
    <reaction evidence="18">
        <text>L-seryl-[protein] + ATP = O-phospho-L-seryl-[protein] + ADP + H(+)</text>
        <dbReference type="Rhea" id="RHEA:17989"/>
        <dbReference type="Rhea" id="RHEA-COMP:9863"/>
        <dbReference type="Rhea" id="RHEA-COMP:11604"/>
        <dbReference type="ChEBI" id="CHEBI:15378"/>
        <dbReference type="ChEBI" id="CHEBI:29999"/>
        <dbReference type="ChEBI" id="CHEBI:30616"/>
        <dbReference type="ChEBI" id="CHEBI:83421"/>
        <dbReference type="ChEBI" id="CHEBI:456216"/>
        <dbReference type="EC" id="2.7.11.1"/>
    </reaction>
</comment>
<comment type="caution">
    <text evidence="23">The sequence shown here is derived from an EMBL/GenBank/DDBJ whole genome shotgun (WGS) entry which is preliminary data.</text>
</comment>
<keyword evidence="16" id="KW-0325">Glycoprotein</keyword>
<evidence type="ECO:0000256" key="7">
    <source>
        <dbReference type="ARBA" id="ARBA00022692"/>
    </source>
</evidence>
<dbReference type="CDD" id="cd14066">
    <property type="entry name" value="STKc_IRAK"/>
    <property type="match status" value="1"/>
</dbReference>
<dbReference type="GO" id="GO:0004674">
    <property type="term" value="F:protein serine/threonine kinase activity"/>
    <property type="evidence" value="ECO:0007669"/>
    <property type="project" value="UniProtKB-KW"/>
</dbReference>
<keyword evidence="9" id="KW-0677">Repeat</keyword>
<comment type="subcellular location">
    <subcellularLocation>
        <location evidence="1">Membrane</location>
        <topology evidence="1">Single-pass type I membrane protein</topology>
    </subcellularLocation>
</comment>
<dbReference type="EMBL" id="BTGU01006410">
    <property type="protein sequence ID" value="GMN20120.1"/>
    <property type="molecule type" value="Genomic_DNA"/>
</dbReference>
<keyword evidence="8" id="KW-0732">Signal</keyword>
<dbReference type="Gene3D" id="3.30.200.20">
    <property type="entry name" value="Phosphorylase Kinase, domain 1"/>
    <property type="match status" value="1"/>
</dbReference>
<evidence type="ECO:0000256" key="14">
    <source>
        <dbReference type="ARBA" id="ARBA00023136"/>
    </source>
</evidence>
<dbReference type="Pfam" id="PF00069">
    <property type="entry name" value="Pkinase"/>
    <property type="match status" value="1"/>
</dbReference>
<dbReference type="InterPro" id="IPR017441">
    <property type="entry name" value="Protein_kinase_ATP_BS"/>
</dbReference>
<evidence type="ECO:0000313" key="22">
    <source>
        <dbReference type="EMBL" id="GMN20102.1"/>
    </source>
</evidence>
<reference evidence="23" key="1">
    <citation type="submission" date="2023-07" db="EMBL/GenBank/DDBJ databases">
        <title>draft genome sequence of fig (Ficus carica).</title>
        <authorList>
            <person name="Takahashi T."/>
            <person name="Nishimura K."/>
        </authorList>
    </citation>
    <scope>NUCLEOTIDE SEQUENCE</scope>
</reference>
<evidence type="ECO:0000256" key="19">
    <source>
        <dbReference type="PROSITE-ProRule" id="PRU10141"/>
    </source>
</evidence>
<keyword evidence="7" id="KW-0812">Transmembrane</keyword>
<evidence type="ECO:0000313" key="21">
    <source>
        <dbReference type="EMBL" id="GMN20095.1"/>
    </source>
</evidence>
<evidence type="ECO:0000313" key="25">
    <source>
        <dbReference type="Proteomes" id="UP001187192"/>
    </source>
</evidence>
<dbReference type="EMBL" id="BTGU01006407">
    <property type="protein sequence ID" value="GMN20095.1"/>
    <property type="molecule type" value="Genomic_DNA"/>
</dbReference>
<keyword evidence="4" id="KW-0597">Phosphoprotein</keyword>
<evidence type="ECO:0000256" key="8">
    <source>
        <dbReference type="ARBA" id="ARBA00022729"/>
    </source>
</evidence>
<dbReference type="Proteomes" id="UP001187192">
    <property type="component" value="Unassembled WGS sequence"/>
</dbReference>
<gene>
    <name evidence="21" type="ORF">TIFTF001_048694</name>
    <name evidence="22" type="ORF">TIFTF001_048695</name>
    <name evidence="23" type="ORF">TIFTF001_048696</name>
    <name evidence="24" type="ORF">TIFTF001_048697</name>
</gene>
<dbReference type="FunFam" id="3.30.200.20:FF:000309">
    <property type="entry name" value="Leucine-rich repeat receptor protein kinase MSP1"/>
    <property type="match status" value="1"/>
</dbReference>
<evidence type="ECO:0000313" key="23">
    <source>
        <dbReference type="EMBL" id="GMN20108.1"/>
    </source>
</evidence>
<evidence type="ECO:0000259" key="20">
    <source>
        <dbReference type="PROSITE" id="PS50011"/>
    </source>
</evidence>
<keyword evidence="10 19" id="KW-0547">Nucleotide-binding</keyword>
<proteinExistence type="predicted"/>
<keyword evidence="12 19" id="KW-0067">ATP-binding</keyword>
<dbReference type="PANTHER" id="PTHR48005:SF44">
    <property type="entry name" value="MDIS1-INTERACTING RECEPTOR LIKE KINASE 2-LIKE ISOFORM X1"/>
    <property type="match status" value="1"/>
</dbReference>
<evidence type="ECO:0000256" key="1">
    <source>
        <dbReference type="ARBA" id="ARBA00004479"/>
    </source>
</evidence>
<dbReference type="EMBL" id="BTGU01006409">
    <property type="protein sequence ID" value="GMN20108.1"/>
    <property type="molecule type" value="Genomic_DNA"/>
</dbReference>
<dbReference type="InterPro" id="IPR008266">
    <property type="entry name" value="Tyr_kinase_AS"/>
</dbReference>
<comment type="catalytic activity">
    <reaction evidence="17">
        <text>L-threonyl-[protein] + ATP = O-phospho-L-threonyl-[protein] + ADP + H(+)</text>
        <dbReference type="Rhea" id="RHEA:46608"/>
        <dbReference type="Rhea" id="RHEA-COMP:11060"/>
        <dbReference type="Rhea" id="RHEA-COMP:11605"/>
        <dbReference type="ChEBI" id="CHEBI:15378"/>
        <dbReference type="ChEBI" id="CHEBI:30013"/>
        <dbReference type="ChEBI" id="CHEBI:30616"/>
        <dbReference type="ChEBI" id="CHEBI:61977"/>
        <dbReference type="ChEBI" id="CHEBI:456216"/>
        <dbReference type="EC" id="2.7.11.1"/>
    </reaction>
</comment>
<name>A0AA88CHJ1_FICCA</name>
<evidence type="ECO:0000256" key="4">
    <source>
        <dbReference type="ARBA" id="ARBA00022553"/>
    </source>
</evidence>
<dbReference type="EC" id="2.7.11.1" evidence="2"/>
<keyword evidence="13" id="KW-1133">Transmembrane helix</keyword>
<evidence type="ECO:0000256" key="13">
    <source>
        <dbReference type="ARBA" id="ARBA00022989"/>
    </source>
</evidence>
<evidence type="ECO:0000256" key="10">
    <source>
        <dbReference type="ARBA" id="ARBA00022741"/>
    </source>
</evidence>
<feature type="binding site" evidence="19">
    <location>
        <position position="49"/>
    </location>
    <ligand>
        <name>ATP</name>
        <dbReference type="ChEBI" id="CHEBI:30616"/>
    </ligand>
</feature>
<keyword evidence="15" id="KW-0675">Receptor</keyword>
<organism evidence="23 25">
    <name type="scientific">Ficus carica</name>
    <name type="common">Common fig</name>
    <dbReference type="NCBI Taxonomy" id="3494"/>
    <lineage>
        <taxon>Eukaryota</taxon>
        <taxon>Viridiplantae</taxon>
        <taxon>Streptophyta</taxon>
        <taxon>Embryophyta</taxon>
        <taxon>Tracheophyta</taxon>
        <taxon>Spermatophyta</taxon>
        <taxon>Magnoliopsida</taxon>
        <taxon>eudicotyledons</taxon>
        <taxon>Gunneridae</taxon>
        <taxon>Pentapetalae</taxon>
        <taxon>rosids</taxon>
        <taxon>fabids</taxon>
        <taxon>Rosales</taxon>
        <taxon>Moraceae</taxon>
        <taxon>Ficeae</taxon>
        <taxon>Ficus</taxon>
    </lineage>
</organism>
<dbReference type="AlphaFoldDB" id="A0AA88CHJ1"/>
<evidence type="ECO:0000256" key="17">
    <source>
        <dbReference type="ARBA" id="ARBA00047899"/>
    </source>
</evidence>
<feature type="domain" description="Protein kinase" evidence="20">
    <location>
        <begin position="21"/>
        <end position="301"/>
    </location>
</feature>
<evidence type="ECO:0000256" key="3">
    <source>
        <dbReference type="ARBA" id="ARBA00022527"/>
    </source>
</evidence>
<keyword evidence="14" id="KW-0472">Membrane</keyword>
<sequence>MIWEKEGKFTFREIVKATEDFNEKFCIGKGGFGSVYKAVLSSGLAIAVKLLNMTDSDDIPKLNRTSFENEIKTLTEVRHRNIIKLYGFCSRRGCMYLVYEFVQRGSLTKVLYGLESEELGWETRMKIVQGLAHALAYLHHDCSPAIVHRDVSPNNVLLEWDFEPKLSDFGTARLLSPDSSNWTNLAGSYGYMAPELAQTLRVTDKSDVYSFGVVALEVMMGRHPGEMLESLSGSSRLLSNDKELLLKDMLDQRLQAPEGELAEAVVFMVTVSLMCARTNPDRRPSMRFVAQELSARTQPYLAEPFASITINKLSGYQK</sequence>
<evidence type="ECO:0000256" key="11">
    <source>
        <dbReference type="ARBA" id="ARBA00022777"/>
    </source>
</evidence>
<dbReference type="InterPro" id="IPR011009">
    <property type="entry name" value="Kinase-like_dom_sf"/>
</dbReference>
<accession>A0AA88CHJ1</accession>
<dbReference type="EMBL" id="BTGU01006408">
    <property type="protein sequence ID" value="GMN20102.1"/>
    <property type="molecule type" value="Genomic_DNA"/>
</dbReference>